<dbReference type="PANTHER" id="PTHR43510:SF1">
    <property type="entry name" value="AMINOTRANSFERASE FUNCTION, HYPOTHETICAL (EUROFUNG)"/>
    <property type="match status" value="1"/>
</dbReference>
<dbReference type="EMBL" id="MFFM01000002">
    <property type="protein sequence ID" value="OGF14406.1"/>
    <property type="molecule type" value="Genomic_DNA"/>
</dbReference>
<accession>A0A1F5RIX8</accession>
<dbReference type="Gene3D" id="3.40.640.10">
    <property type="entry name" value="Type I PLP-dependent aspartate aminotransferase-like (Major domain)"/>
    <property type="match status" value="1"/>
</dbReference>
<proteinExistence type="predicted"/>
<comment type="caution">
    <text evidence="2">The sequence shown here is derived from an EMBL/GenBank/DDBJ whole genome shotgun (WGS) entry which is preliminary data.</text>
</comment>
<feature type="domain" description="Aminotransferase class I/classII large" evidence="1">
    <location>
        <begin position="26"/>
        <end position="356"/>
    </location>
</feature>
<evidence type="ECO:0000313" key="3">
    <source>
        <dbReference type="Proteomes" id="UP000177230"/>
    </source>
</evidence>
<protein>
    <recommendedName>
        <fullName evidence="1">Aminotransferase class I/classII large domain-containing protein</fullName>
    </recommendedName>
</protein>
<reference evidence="2 3" key="1">
    <citation type="journal article" date="2016" name="Nat. Commun.">
        <title>Thousands of microbial genomes shed light on interconnected biogeochemical processes in an aquifer system.</title>
        <authorList>
            <person name="Anantharaman K."/>
            <person name="Brown C.T."/>
            <person name="Hug L.A."/>
            <person name="Sharon I."/>
            <person name="Castelle C.J."/>
            <person name="Probst A.J."/>
            <person name="Thomas B.C."/>
            <person name="Singh A."/>
            <person name="Wilkins M.J."/>
            <person name="Karaoz U."/>
            <person name="Brodie E.L."/>
            <person name="Williams K.H."/>
            <person name="Hubbard S.S."/>
            <person name="Banfield J.F."/>
        </authorList>
    </citation>
    <scope>NUCLEOTIDE SEQUENCE [LARGE SCALE GENOMIC DNA]</scope>
</reference>
<dbReference type="InterPro" id="IPR004839">
    <property type="entry name" value="Aminotransferase_I/II_large"/>
</dbReference>
<organism evidence="2 3">
    <name type="scientific">Candidatus Edwardsbacteria bacterium GWF2_54_11</name>
    <dbReference type="NCBI Taxonomy" id="1817851"/>
    <lineage>
        <taxon>Bacteria</taxon>
        <taxon>Candidatus Edwardsiibacteriota</taxon>
    </lineage>
</organism>
<dbReference type="PANTHER" id="PTHR43510">
    <property type="entry name" value="AMINOTRANSFERASE FUNCTION, HYPOTHETICAL (EUROFUNG)"/>
    <property type="match status" value="1"/>
</dbReference>
<dbReference type="GO" id="GO:0030170">
    <property type="term" value="F:pyridoxal phosphate binding"/>
    <property type="evidence" value="ECO:0007669"/>
    <property type="project" value="InterPro"/>
</dbReference>
<gene>
    <name evidence="2" type="ORF">A2024_04885</name>
</gene>
<dbReference type="CDD" id="cd00609">
    <property type="entry name" value="AAT_like"/>
    <property type="match status" value="1"/>
</dbReference>
<evidence type="ECO:0000313" key="2">
    <source>
        <dbReference type="EMBL" id="OGF14406.1"/>
    </source>
</evidence>
<dbReference type="Proteomes" id="UP000177230">
    <property type="component" value="Unassembled WGS sequence"/>
</dbReference>
<evidence type="ECO:0000259" key="1">
    <source>
        <dbReference type="Pfam" id="PF00155"/>
    </source>
</evidence>
<dbReference type="SUPFAM" id="SSF53383">
    <property type="entry name" value="PLP-dependent transferases"/>
    <property type="match status" value="1"/>
</dbReference>
<dbReference type="Pfam" id="PF00155">
    <property type="entry name" value="Aminotran_1_2"/>
    <property type="match status" value="1"/>
</dbReference>
<name>A0A1F5RIX8_9BACT</name>
<dbReference type="Gene3D" id="3.90.1150.10">
    <property type="entry name" value="Aspartate Aminotransferase, domain 1"/>
    <property type="match status" value="1"/>
</dbReference>
<dbReference type="InterPro" id="IPR015422">
    <property type="entry name" value="PyrdxlP-dep_Trfase_small"/>
</dbReference>
<dbReference type="InterPro" id="IPR015424">
    <property type="entry name" value="PyrdxlP-dep_Trfase"/>
</dbReference>
<dbReference type="InterPro" id="IPR015421">
    <property type="entry name" value="PyrdxlP-dep_Trfase_major"/>
</dbReference>
<sequence length="372" mass="42136">MDKNYLSWFKALDIALQDRRDCFHLLSSNVYEPLDMLENHIKQNWDELRRLQSYNNDWGHPVLKQLIAARYGVKPANILLTNGCTNATYLAIISQVKPGDTVICETPAYQPMWQTAELLGAKVKWLKRRPPHYGVDPDELAGLIDKKTSLVVLTNLHNPSGAHLCKKELAKIARAVRRKNRKTRILMDEVFRDFVPDQPACTIDQVYLSTGSLSKVYGLSHLECGWILADKKTIDRISPYFVLSDGNGSRYLESMSAVVFEYLDTYLSRSQDIVARNRKELVKAAGPLIKEGLISNDIPEQGCIWFPKIAGYRNAGKLTDLLARRYQVYVVPGKFFGDAGRIRIGFGGEAALVSRSLKKFTDALRLEDKSVR</sequence>
<dbReference type="AlphaFoldDB" id="A0A1F5RIX8"/>